<dbReference type="Proteomes" id="UP001054837">
    <property type="component" value="Unassembled WGS sequence"/>
</dbReference>
<feature type="region of interest" description="Disordered" evidence="1">
    <location>
        <begin position="58"/>
        <end position="247"/>
    </location>
</feature>
<feature type="compositionally biased region" description="Basic and acidic residues" evidence="1">
    <location>
        <begin position="153"/>
        <end position="180"/>
    </location>
</feature>
<gene>
    <name evidence="2" type="ORF">CDAR_605321</name>
</gene>
<name>A0AAV4N6S0_9ARAC</name>
<evidence type="ECO:0000313" key="3">
    <source>
        <dbReference type="Proteomes" id="UP001054837"/>
    </source>
</evidence>
<organism evidence="2 3">
    <name type="scientific">Caerostris darwini</name>
    <dbReference type="NCBI Taxonomy" id="1538125"/>
    <lineage>
        <taxon>Eukaryota</taxon>
        <taxon>Metazoa</taxon>
        <taxon>Ecdysozoa</taxon>
        <taxon>Arthropoda</taxon>
        <taxon>Chelicerata</taxon>
        <taxon>Arachnida</taxon>
        <taxon>Araneae</taxon>
        <taxon>Araneomorphae</taxon>
        <taxon>Entelegynae</taxon>
        <taxon>Araneoidea</taxon>
        <taxon>Araneidae</taxon>
        <taxon>Caerostris</taxon>
    </lineage>
</organism>
<protein>
    <submittedName>
        <fullName evidence="2">Uncharacterized protein</fullName>
    </submittedName>
</protein>
<proteinExistence type="predicted"/>
<reference evidence="2 3" key="1">
    <citation type="submission" date="2021-06" db="EMBL/GenBank/DDBJ databases">
        <title>Caerostris darwini draft genome.</title>
        <authorList>
            <person name="Kono N."/>
            <person name="Arakawa K."/>
        </authorList>
    </citation>
    <scope>NUCLEOTIDE SEQUENCE [LARGE SCALE GENOMIC DNA]</scope>
</reference>
<keyword evidence="3" id="KW-1185">Reference proteome</keyword>
<dbReference type="EMBL" id="BPLQ01001303">
    <property type="protein sequence ID" value="GIX80542.1"/>
    <property type="molecule type" value="Genomic_DNA"/>
</dbReference>
<evidence type="ECO:0000256" key="1">
    <source>
        <dbReference type="SAM" id="MobiDB-lite"/>
    </source>
</evidence>
<dbReference type="AlphaFoldDB" id="A0AAV4N6S0"/>
<comment type="caution">
    <text evidence="2">The sequence shown here is derived from an EMBL/GenBank/DDBJ whole genome shotgun (WGS) entry which is preliminary data.</text>
</comment>
<sequence length="262" mass="30671">MKKNLHQAFQKSGQKLWMNLKTSKQKMSKTLMNPRIKQKMSNPSMSQLKKKRIRYFTKQSTDTMADEEEPPPGIPEIWIEDVDEPEDVRAEDVKNIDEPEDQTKDVKPVDEPVEKKKRIRYFKKQSTDTMADEEEPPPGIPEIWIEDVDEPEDVKAEDVKNIDEPEDQTKDVKPVDEPVEKKKRIRYFKKQSTDTMADEEEPPPGIPEIRIEVVDEPEDVKAEDVKNIDEPEDQTKDVKPVDEPVEKETHKILHEAIYRYHG</sequence>
<evidence type="ECO:0000313" key="2">
    <source>
        <dbReference type="EMBL" id="GIX80542.1"/>
    </source>
</evidence>
<feature type="compositionally biased region" description="Basic and acidic residues" evidence="1">
    <location>
        <begin position="209"/>
        <end position="247"/>
    </location>
</feature>
<feature type="compositionally biased region" description="Basic and acidic residues" evidence="1">
    <location>
        <begin position="87"/>
        <end position="114"/>
    </location>
</feature>
<accession>A0AAV4N6S0</accession>